<dbReference type="Gene3D" id="1.10.3430.10">
    <property type="entry name" value="Ammonium transporter AmtB like domains"/>
    <property type="match status" value="1"/>
</dbReference>
<evidence type="ECO:0000256" key="1">
    <source>
        <dbReference type="ARBA" id="ARBA00004141"/>
    </source>
</evidence>
<organism evidence="10">
    <name type="scientific">Trepomonas sp. PC1</name>
    <dbReference type="NCBI Taxonomy" id="1076344"/>
    <lineage>
        <taxon>Eukaryota</taxon>
        <taxon>Metamonada</taxon>
        <taxon>Diplomonadida</taxon>
        <taxon>Hexamitidae</taxon>
        <taxon>Hexamitinae</taxon>
        <taxon>Trepomonas</taxon>
    </lineage>
</organism>
<proteinExistence type="inferred from homology"/>
<feature type="transmembrane region" description="Helical" evidence="8">
    <location>
        <begin position="332"/>
        <end position="348"/>
    </location>
</feature>
<evidence type="ECO:0000256" key="7">
    <source>
        <dbReference type="ARBA" id="ARBA00023177"/>
    </source>
</evidence>
<keyword evidence="7" id="KW-0924">Ammonia transport</keyword>
<dbReference type="GO" id="GO:0008519">
    <property type="term" value="F:ammonium channel activity"/>
    <property type="evidence" value="ECO:0007669"/>
    <property type="project" value="InterPro"/>
</dbReference>
<evidence type="ECO:0000259" key="9">
    <source>
        <dbReference type="Pfam" id="PF00909"/>
    </source>
</evidence>
<evidence type="ECO:0000256" key="6">
    <source>
        <dbReference type="ARBA" id="ARBA00023136"/>
    </source>
</evidence>
<dbReference type="SUPFAM" id="SSF111352">
    <property type="entry name" value="Ammonium transporter"/>
    <property type="match status" value="1"/>
</dbReference>
<reference evidence="10" key="1">
    <citation type="submission" date="2015-07" db="EMBL/GenBank/DDBJ databases">
        <title>Adaptation to a free-living lifestyle via gene acquisitions in the diplomonad Trepomonas sp. PC1.</title>
        <authorList>
            <person name="Xu F."/>
            <person name="Jerlstrom-Hultqvist J."/>
            <person name="Kolisko M."/>
            <person name="Simpson A.G.B."/>
            <person name="Roger A.J."/>
            <person name="Svard S.G."/>
            <person name="Andersson J.O."/>
        </authorList>
    </citation>
    <scope>NUCLEOTIDE SEQUENCE</scope>
    <source>
        <strain evidence="10">PC1</strain>
    </source>
</reference>
<sequence length="514" mass="56215">SLSPLYYYNTRLLFDWFCLQFLFLNNKNIIKSQQTTTPQIEMNTSNNNINSGDSSWVLSSGALAFFMTFGLVLYYAGGSINKTSIMYTMVCTLSVIPVIALQWYLFGYSLTYSEEGGSFIGNLKYAFLQHITLDSEPHAIAPTIPAMTFCYFELTFAIITPALVLSGVVERMKVGYFMIFMFVWATLVYDVIAHWAWSPHGWFYVWGGDDTAGGMPIETASGFSALAVALALGPRKKPASGLANAPMFLIGGAILLYGWIGFNAASIYNTNNRSANAAYVTIFTGAVASATWMLCEYIQHKKFHIESIINGAVAGMVCITPAAGYIMPHYSLVFGVVCGFACWGMSKLRVRFVDDSLDTFAVHGVGGFLGLVLTGVFAEKEIIAYDTPINNGGAVDGFGMQILYQLAGASAAAGWSFVVTYVIVLVMKDIARLCKSDIVHQDQDNLDQLVCGEGEAHTDVNQVQQQGEGEMLVNTRVSLPNSEQSEPRNSVNLKRISLPAIEHPKTEPALSQLK</sequence>
<evidence type="ECO:0000256" key="8">
    <source>
        <dbReference type="SAM" id="Phobius"/>
    </source>
</evidence>
<evidence type="ECO:0000256" key="2">
    <source>
        <dbReference type="ARBA" id="ARBA00005887"/>
    </source>
</evidence>
<feature type="transmembrane region" description="Helical" evidence="8">
    <location>
        <begin position="56"/>
        <end position="77"/>
    </location>
</feature>
<evidence type="ECO:0000256" key="5">
    <source>
        <dbReference type="ARBA" id="ARBA00022989"/>
    </source>
</evidence>
<evidence type="ECO:0000313" key="10">
    <source>
        <dbReference type="EMBL" id="JAP94963.1"/>
    </source>
</evidence>
<dbReference type="PANTHER" id="PTHR43029">
    <property type="entry name" value="AMMONIUM TRANSPORTER MEP2"/>
    <property type="match status" value="1"/>
</dbReference>
<dbReference type="InterPro" id="IPR024041">
    <property type="entry name" value="NH4_transpt_AmtB-like_dom"/>
</dbReference>
<dbReference type="EMBL" id="GDID01001643">
    <property type="protein sequence ID" value="JAP94963.1"/>
    <property type="molecule type" value="Transcribed_RNA"/>
</dbReference>
<keyword evidence="4 8" id="KW-0812">Transmembrane</keyword>
<protein>
    <recommendedName>
        <fullName evidence="9">Ammonium transporter AmtB-like domain-containing protein</fullName>
    </recommendedName>
</protein>
<accession>A0A146KDY9</accession>
<feature type="transmembrane region" description="Helical" evidence="8">
    <location>
        <begin position="402"/>
        <end position="426"/>
    </location>
</feature>
<keyword evidence="6 8" id="KW-0472">Membrane</keyword>
<feature type="transmembrane region" description="Helical" evidence="8">
    <location>
        <begin position="360"/>
        <end position="378"/>
    </location>
</feature>
<keyword evidence="3" id="KW-0813">Transport</keyword>
<evidence type="ECO:0000256" key="4">
    <source>
        <dbReference type="ARBA" id="ARBA00022692"/>
    </source>
</evidence>
<feature type="transmembrane region" description="Helical" evidence="8">
    <location>
        <begin position="307"/>
        <end position="326"/>
    </location>
</feature>
<feature type="transmembrane region" description="Helical" evidence="8">
    <location>
        <begin position="176"/>
        <end position="197"/>
    </location>
</feature>
<feature type="domain" description="Ammonium transporter AmtB-like" evidence="9">
    <location>
        <begin position="56"/>
        <end position="437"/>
    </location>
</feature>
<dbReference type="AlphaFoldDB" id="A0A146KDY9"/>
<feature type="non-terminal residue" evidence="10">
    <location>
        <position position="1"/>
    </location>
</feature>
<evidence type="ECO:0000256" key="3">
    <source>
        <dbReference type="ARBA" id="ARBA00022448"/>
    </source>
</evidence>
<feature type="transmembrane region" description="Helical" evidence="8">
    <location>
        <begin position="245"/>
        <end position="265"/>
    </location>
</feature>
<dbReference type="GO" id="GO:0005886">
    <property type="term" value="C:plasma membrane"/>
    <property type="evidence" value="ECO:0007669"/>
    <property type="project" value="TreeGrafter"/>
</dbReference>
<dbReference type="Pfam" id="PF00909">
    <property type="entry name" value="Ammonium_transp"/>
    <property type="match status" value="1"/>
</dbReference>
<feature type="transmembrane region" description="Helical" evidence="8">
    <location>
        <begin position="277"/>
        <end position="295"/>
    </location>
</feature>
<dbReference type="PANTHER" id="PTHR43029:SF10">
    <property type="entry name" value="AMMONIUM TRANSPORTER MEP2"/>
    <property type="match status" value="1"/>
</dbReference>
<feature type="transmembrane region" description="Helical" evidence="8">
    <location>
        <begin position="84"/>
        <end position="105"/>
    </location>
</feature>
<feature type="transmembrane region" description="Helical" evidence="8">
    <location>
        <begin position="144"/>
        <end position="169"/>
    </location>
</feature>
<comment type="similarity">
    <text evidence="2">Belongs to the ammonia transporter channel (TC 1.A.11.2) family.</text>
</comment>
<comment type="subcellular location">
    <subcellularLocation>
        <location evidence="1">Membrane</location>
        <topology evidence="1">Multi-pass membrane protein</topology>
    </subcellularLocation>
</comment>
<dbReference type="InterPro" id="IPR029020">
    <property type="entry name" value="Ammonium/urea_transptr"/>
</dbReference>
<dbReference type="InterPro" id="IPR001905">
    <property type="entry name" value="Ammonium_transpt"/>
</dbReference>
<gene>
    <name evidence="10" type="ORF">TPC1_12189</name>
</gene>
<feature type="transmembrane region" description="Helical" evidence="8">
    <location>
        <begin position="217"/>
        <end position="233"/>
    </location>
</feature>
<keyword evidence="5 8" id="KW-1133">Transmembrane helix</keyword>
<name>A0A146KDY9_9EUKA</name>